<dbReference type="Gramene" id="Mp4g13610.1">
    <property type="protein sequence ID" value="Mp4g13610.1.cds1"/>
    <property type="gene ID" value="Mp4g13610"/>
</dbReference>
<dbReference type="InterPro" id="IPR006527">
    <property type="entry name" value="F-box-assoc_dom_typ1"/>
</dbReference>
<evidence type="ECO:0000313" key="2">
    <source>
        <dbReference type="EMBL" id="PTQ26876.1"/>
    </source>
</evidence>
<dbReference type="InterPro" id="IPR036047">
    <property type="entry name" value="F-box-like_dom_sf"/>
</dbReference>
<dbReference type="AlphaFoldDB" id="A0A2R6VZ49"/>
<dbReference type="InterPro" id="IPR050796">
    <property type="entry name" value="SCF_F-box_component"/>
</dbReference>
<dbReference type="PROSITE" id="PS50181">
    <property type="entry name" value="FBOX"/>
    <property type="match status" value="1"/>
</dbReference>
<evidence type="ECO:0000313" key="3">
    <source>
        <dbReference type="Proteomes" id="UP000244005"/>
    </source>
</evidence>
<dbReference type="SMART" id="SM00256">
    <property type="entry name" value="FBOX"/>
    <property type="match status" value="1"/>
</dbReference>
<accession>A0A2R6VZ49</accession>
<dbReference type="Proteomes" id="UP000244005">
    <property type="component" value="Unassembled WGS sequence"/>
</dbReference>
<dbReference type="Pfam" id="PF12937">
    <property type="entry name" value="F-box-like"/>
    <property type="match status" value="1"/>
</dbReference>
<organism evidence="2 3">
    <name type="scientific">Marchantia polymorpha</name>
    <name type="common">Common liverwort</name>
    <name type="synonym">Marchantia aquatica</name>
    <dbReference type="NCBI Taxonomy" id="3197"/>
    <lineage>
        <taxon>Eukaryota</taxon>
        <taxon>Viridiplantae</taxon>
        <taxon>Streptophyta</taxon>
        <taxon>Embryophyta</taxon>
        <taxon>Marchantiophyta</taxon>
        <taxon>Marchantiopsida</taxon>
        <taxon>Marchantiidae</taxon>
        <taxon>Marchantiales</taxon>
        <taxon>Marchantiaceae</taxon>
        <taxon>Marchantia</taxon>
    </lineage>
</organism>
<sequence length="411" mass="47713">MTFICIILSSSFVSMELEREQDRPQDLLDSLPVELLTKVLRDQDLPIITLVECRVVCKKWKAMIDGPELRNKIWNKSVILYYDEYIDNSAYFCFLDGWIRRSITFGPKHVVAADGGLLCFNDMLSTEYVMYNPVEDKFLTLNVPHEIDGVSTFFDGMLECIMVGLVVDQSTKHFKLVLGGVLVPDRSRSLIYDSTTSTWSWILHPFPTLSNWMEVEWHSEKCVVCNGCLYWLVWDPKVTIKALLIFDLREETWNVLAEEVMEDKPGALQIVAYEGFVCLLAMDWSDVAFDHRSYDGNFLRHPMVRRMDGSLISRTRDLWVMEDGRAFKIYASGGSDVFFVFEEEGEDLEVAKYWAEVDMMFFLPEPPFRAAHEFHLWGFLPHVFHDPWSVIIPAPGVNAEQDWITQQQRHL</sequence>
<name>A0A2R6VZ49_MARPO</name>
<dbReference type="PANTHER" id="PTHR31672">
    <property type="entry name" value="BNACNNG10540D PROTEIN"/>
    <property type="match status" value="1"/>
</dbReference>
<dbReference type="InterPro" id="IPR001810">
    <property type="entry name" value="F-box_dom"/>
</dbReference>
<dbReference type="PANTHER" id="PTHR31672:SF2">
    <property type="entry name" value="F-BOX DOMAIN-CONTAINING PROTEIN"/>
    <property type="match status" value="1"/>
</dbReference>
<evidence type="ECO:0000259" key="1">
    <source>
        <dbReference type="PROSITE" id="PS50181"/>
    </source>
</evidence>
<reference evidence="3" key="1">
    <citation type="journal article" date="2017" name="Cell">
        <title>Insights into land plant evolution garnered from the Marchantia polymorpha genome.</title>
        <authorList>
            <person name="Bowman J.L."/>
            <person name="Kohchi T."/>
            <person name="Yamato K.T."/>
            <person name="Jenkins J."/>
            <person name="Shu S."/>
            <person name="Ishizaki K."/>
            <person name="Yamaoka S."/>
            <person name="Nishihama R."/>
            <person name="Nakamura Y."/>
            <person name="Berger F."/>
            <person name="Adam C."/>
            <person name="Aki S.S."/>
            <person name="Althoff F."/>
            <person name="Araki T."/>
            <person name="Arteaga-Vazquez M.A."/>
            <person name="Balasubrmanian S."/>
            <person name="Barry K."/>
            <person name="Bauer D."/>
            <person name="Boehm C.R."/>
            <person name="Briginshaw L."/>
            <person name="Caballero-Perez J."/>
            <person name="Catarino B."/>
            <person name="Chen F."/>
            <person name="Chiyoda S."/>
            <person name="Chovatia M."/>
            <person name="Davies K.M."/>
            <person name="Delmans M."/>
            <person name="Demura T."/>
            <person name="Dierschke T."/>
            <person name="Dolan L."/>
            <person name="Dorantes-Acosta A.E."/>
            <person name="Eklund D.M."/>
            <person name="Florent S.N."/>
            <person name="Flores-Sandoval E."/>
            <person name="Fujiyama A."/>
            <person name="Fukuzawa H."/>
            <person name="Galik B."/>
            <person name="Grimanelli D."/>
            <person name="Grimwood J."/>
            <person name="Grossniklaus U."/>
            <person name="Hamada T."/>
            <person name="Haseloff J."/>
            <person name="Hetherington A.J."/>
            <person name="Higo A."/>
            <person name="Hirakawa Y."/>
            <person name="Hundley H.N."/>
            <person name="Ikeda Y."/>
            <person name="Inoue K."/>
            <person name="Inoue S.I."/>
            <person name="Ishida S."/>
            <person name="Jia Q."/>
            <person name="Kakita M."/>
            <person name="Kanazawa T."/>
            <person name="Kawai Y."/>
            <person name="Kawashima T."/>
            <person name="Kennedy M."/>
            <person name="Kinose K."/>
            <person name="Kinoshita T."/>
            <person name="Kohara Y."/>
            <person name="Koide E."/>
            <person name="Komatsu K."/>
            <person name="Kopischke S."/>
            <person name="Kubo M."/>
            <person name="Kyozuka J."/>
            <person name="Lagercrantz U."/>
            <person name="Lin S.S."/>
            <person name="Lindquist E."/>
            <person name="Lipzen A.M."/>
            <person name="Lu C.W."/>
            <person name="De Luna E."/>
            <person name="Martienssen R.A."/>
            <person name="Minamino N."/>
            <person name="Mizutani M."/>
            <person name="Mizutani M."/>
            <person name="Mochizuki N."/>
            <person name="Monte I."/>
            <person name="Mosher R."/>
            <person name="Nagasaki H."/>
            <person name="Nakagami H."/>
            <person name="Naramoto S."/>
            <person name="Nishitani K."/>
            <person name="Ohtani M."/>
            <person name="Okamoto T."/>
            <person name="Okumura M."/>
            <person name="Phillips J."/>
            <person name="Pollak B."/>
            <person name="Reinders A."/>
            <person name="Rovekamp M."/>
            <person name="Sano R."/>
            <person name="Sawa S."/>
            <person name="Schmid M.W."/>
            <person name="Shirakawa M."/>
            <person name="Solano R."/>
            <person name="Spunde A."/>
            <person name="Suetsugu N."/>
            <person name="Sugano S."/>
            <person name="Sugiyama A."/>
            <person name="Sun R."/>
            <person name="Suzuki Y."/>
            <person name="Takenaka M."/>
            <person name="Takezawa D."/>
            <person name="Tomogane H."/>
            <person name="Tsuzuki M."/>
            <person name="Ueda T."/>
            <person name="Umeda M."/>
            <person name="Ward J.M."/>
            <person name="Watanabe Y."/>
            <person name="Yazaki K."/>
            <person name="Yokoyama R."/>
            <person name="Yoshitake Y."/>
            <person name="Yotsui I."/>
            <person name="Zachgo S."/>
            <person name="Schmutz J."/>
        </authorList>
    </citation>
    <scope>NUCLEOTIDE SEQUENCE [LARGE SCALE GENOMIC DNA]</scope>
    <source>
        <strain evidence="3">Tak-1</strain>
    </source>
</reference>
<dbReference type="OrthoDB" id="1107553at2759"/>
<gene>
    <name evidence="2" type="ORF">MARPO_0288s0003</name>
</gene>
<keyword evidence="3" id="KW-1185">Reference proteome</keyword>
<dbReference type="EMBL" id="KZ772933">
    <property type="protein sequence ID" value="PTQ26876.1"/>
    <property type="molecule type" value="Genomic_DNA"/>
</dbReference>
<dbReference type="Pfam" id="PF07734">
    <property type="entry name" value="FBA_1"/>
    <property type="match status" value="1"/>
</dbReference>
<dbReference type="Gene3D" id="1.20.1280.50">
    <property type="match status" value="1"/>
</dbReference>
<dbReference type="SUPFAM" id="SSF81383">
    <property type="entry name" value="F-box domain"/>
    <property type="match status" value="1"/>
</dbReference>
<feature type="domain" description="F-box" evidence="1">
    <location>
        <begin position="25"/>
        <end position="77"/>
    </location>
</feature>
<protein>
    <recommendedName>
        <fullName evidence="1">F-box domain-containing protein</fullName>
    </recommendedName>
</protein>
<proteinExistence type="predicted"/>